<sequence length="107" mass="11527">MPLPPITSPFFYDTGGDYQDNHLTITIPFDEVTRLIQDGGVIHRDPGCVYSVIVWDNPSDPQKAKRLAGVPDGDTVVTARQIKQATGFTTAEDLVSVQITAEPGGGK</sequence>
<name>A0ABW3N164_9MICO</name>
<accession>A0ABW3N164</accession>
<dbReference type="EMBL" id="JBHTKH010000009">
    <property type="protein sequence ID" value="MFD1055414.1"/>
    <property type="molecule type" value="Genomic_DNA"/>
</dbReference>
<gene>
    <name evidence="1" type="ORF">ACFQ2V_13955</name>
</gene>
<organism evidence="1 2">
    <name type="scientific">Terrabacter terrigena</name>
    <dbReference type="NCBI Taxonomy" id="574718"/>
    <lineage>
        <taxon>Bacteria</taxon>
        <taxon>Bacillati</taxon>
        <taxon>Actinomycetota</taxon>
        <taxon>Actinomycetes</taxon>
        <taxon>Micrococcales</taxon>
        <taxon>Intrasporangiaceae</taxon>
        <taxon>Terrabacter</taxon>
    </lineage>
</organism>
<comment type="caution">
    <text evidence="1">The sequence shown here is derived from an EMBL/GenBank/DDBJ whole genome shotgun (WGS) entry which is preliminary data.</text>
</comment>
<dbReference type="RefSeq" id="WP_386053442.1">
    <property type="nucleotide sequence ID" value="NZ_JBHTKH010000009.1"/>
</dbReference>
<protein>
    <submittedName>
        <fullName evidence="1">Uncharacterized protein</fullName>
    </submittedName>
</protein>
<keyword evidence="2" id="KW-1185">Reference proteome</keyword>
<evidence type="ECO:0000313" key="2">
    <source>
        <dbReference type="Proteomes" id="UP001597046"/>
    </source>
</evidence>
<reference evidence="2" key="1">
    <citation type="journal article" date="2019" name="Int. J. Syst. Evol. Microbiol.">
        <title>The Global Catalogue of Microorganisms (GCM) 10K type strain sequencing project: providing services to taxonomists for standard genome sequencing and annotation.</title>
        <authorList>
            <consortium name="The Broad Institute Genomics Platform"/>
            <consortium name="The Broad Institute Genome Sequencing Center for Infectious Disease"/>
            <person name="Wu L."/>
            <person name="Ma J."/>
        </authorList>
    </citation>
    <scope>NUCLEOTIDE SEQUENCE [LARGE SCALE GENOMIC DNA]</scope>
    <source>
        <strain evidence="2">CCUG 57508</strain>
    </source>
</reference>
<evidence type="ECO:0000313" key="1">
    <source>
        <dbReference type="EMBL" id="MFD1055414.1"/>
    </source>
</evidence>
<proteinExistence type="predicted"/>
<dbReference type="Proteomes" id="UP001597046">
    <property type="component" value="Unassembled WGS sequence"/>
</dbReference>